<accession>A0A5E4NRQ5</accession>
<keyword evidence="1" id="KW-0808">Transferase</keyword>
<protein>
    <submittedName>
        <fullName evidence="1">Reverse transcriptase domain</fullName>
    </submittedName>
</protein>
<keyword evidence="1" id="KW-0695">RNA-directed DNA polymerase</keyword>
<dbReference type="OrthoDB" id="6625269at2759"/>
<dbReference type="Proteomes" id="UP000325440">
    <property type="component" value="Unassembled WGS sequence"/>
</dbReference>
<dbReference type="GO" id="GO:0003964">
    <property type="term" value="F:RNA-directed DNA polymerase activity"/>
    <property type="evidence" value="ECO:0007669"/>
    <property type="project" value="UniProtKB-KW"/>
</dbReference>
<organism evidence="1 2">
    <name type="scientific">Cinara cedri</name>
    <dbReference type="NCBI Taxonomy" id="506608"/>
    <lineage>
        <taxon>Eukaryota</taxon>
        <taxon>Metazoa</taxon>
        <taxon>Ecdysozoa</taxon>
        <taxon>Arthropoda</taxon>
        <taxon>Hexapoda</taxon>
        <taxon>Insecta</taxon>
        <taxon>Pterygota</taxon>
        <taxon>Neoptera</taxon>
        <taxon>Paraneoptera</taxon>
        <taxon>Hemiptera</taxon>
        <taxon>Sternorrhyncha</taxon>
        <taxon>Aphidomorpha</taxon>
        <taxon>Aphidoidea</taxon>
        <taxon>Aphididae</taxon>
        <taxon>Lachninae</taxon>
        <taxon>Cinara</taxon>
    </lineage>
</organism>
<dbReference type="EMBL" id="CABPRJ010002449">
    <property type="protein sequence ID" value="VVC46206.1"/>
    <property type="molecule type" value="Genomic_DNA"/>
</dbReference>
<evidence type="ECO:0000313" key="2">
    <source>
        <dbReference type="Proteomes" id="UP000325440"/>
    </source>
</evidence>
<keyword evidence="2" id="KW-1185">Reference proteome</keyword>
<sequence length="82" mass="9637">MEYVIKQWRRAQVIMVLKPGKPPEQVTSYRPISLLPSISKLFEKLLIKHLKPLIEEKQLVPEHQFGFRNKTQQLTRSIVSPT</sequence>
<proteinExistence type="predicted"/>
<dbReference type="PANTHER" id="PTHR36688:SF1">
    <property type="entry name" value="ENDONUCLEASE_EXONUCLEASE_PHOSPHATASE DOMAIN-CONTAINING PROTEIN"/>
    <property type="match status" value="1"/>
</dbReference>
<reference evidence="1 2" key="1">
    <citation type="submission" date="2019-08" db="EMBL/GenBank/DDBJ databases">
        <authorList>
            <person name="Alioto T."/>
            <person name="Alioto T."/>
            <person name="Gomez Garrido J."/>
        </authorList>
    </citation>
    <scope>NUCLEOTIDE SEQUENCE [LARGE SCALE GENOMIC DNA]</scope>
</reference>
<dbReference type="InterPro" id="IPR052560">
    <property type="entry name" value="RdDP_mobile_element"/>
</dbReference>
<keyword evidence="1" id="KW-0548">Nucleotidyltransferase</keyword>
<gene>
    <name evidence="1" type="ORF">CINCED_3A014566</name>
</gene>
<dbReference type="AlphaFoldDB" id="A0A5E4NRQ5"/>
<evidence type="ECO:0000313" key="1">
    <source>
        <dbReference type="EMBL" id="VVC46206.1"/>
    </source>
</evidence>
<name>A0A5E4NRQ5_9HEMI</name>
<dbReference type="PANTHER" id="PTHR36688">
    <property type="entry name" value="ENDO/EXONUCLEASE/PHOSPHATASE DOMAIN-CONTAINING PROTEIN"/>
    <property type="match status" value="1"/>
</dbReference>